<dbReference type="GO" id="GO:0005840">
    <property type="term" value="C:ribosome"/>
    <property type="evidence" value="ECO:0007669"/>
    <property type="project" value="UniProtKB-KW"/>
</dbReference>
<evidence type="ECO:0000256" key="3">
    <source>
        <dbReference type="ARBA" id="ARBA00022603"/>
    </source>
</evidence>
<keyword evidence="3 6" id="KW-0489">Methyltransferase</keyword>
<comment type="catalytic activity">
    <reaction evidence="6">
        <text>L-lysyl-[protein] + 3 S-adenosyl-L-methionine = N(6),N(6),N(6)-trimethyl-L-lysyl-[protein] + 3 S-adenosyl-L-homocysteine + 3 H(+)</text>
        <dbReference type="Rhea" id="RHEA:54192"/>
        <dbReference type="Rhea" id="RHEA-COMP:9752"/>
        <dbReference type="Rhea" id="RHEA-COMP:13826"/>
        <dbReference type="ChEBI" id="CHEBI:15378"/>
        <dbReference type="ChEBI" id="CHEBI:29969"/>
        <dbReference type="ChEBI" id="CHEBI:57856"/>
        <dbReference type="ChEBI" id="CHEBI:59789"/>
        <dbReference type="ChEBI" id="CHEBI:61961"/>
    </reaction>
</comment>
<dbReference type="RefSeq" id="WP_147848811.1">
    <property type="nucleotide sequence ID" value="NZ_VDUZ01000024.1"/>
</dbReference>
<dbReference type="Pfam" id="PF06325">
    <property type="entry name" value="PrmA"/>
    <property type="match status" value="1"/>
</dbReference>
<dbReference type="PANTHER" id="PTHR43648">
    <property type="entry name" value="ELECTRON TRANSFER FLAVOPROTEIN BETA SUBUNIT LYSINE METHYLTRANSFERASE"/>
    <property type="match status" value="1"/>
</dbReference>
<evidence type="ECO:0000256" key="6">
    <source>
        <dbReference type="HAMAP-Rule" id="MF_00735"/>
    </source>
</evidence>
<comment type="subcellular location">
    <subcellularLocation>
        <location evidence="6">Cytoplasm</location>
    </subcellularLocation>
</comment>
<evidence type="ECO:0000256" key="4">
    <source>
        <dbReference type="ARBA" id="ARBA00022679"/>
    </source>
</evidence>
<dbReference type="HAMAP" id="MF_00735">
    <property type="entry name" value="Methyltr_PrmA"/>
    <property type="match status" value="1"/>
</dbReference>
<dbReference type="EMBL" id="VDUZ01000024">
    <property type="protein sequence ID" value="TXL73538.1"/>
    <property type="molecule type" value="Genomic_DNA"/>
</dbReference>
<dbReference type="AlphaFoldDB" id="A0A5C8PIA1"/>
<dbReference type="InterPro" id="IPR029063">
    <property type="entry name" value="SAM-dependent_MTases_sf"/>
</dbReference>
<keyword evidence="8" id="KW-1185">Reference proteome</keyword>
<reference evidence="7 8" key="1">
    <citation type="submission" date="2019-06" db="EMBL/GenBank/DDBJ databases">
        <title>New taxonomy in bacterial strain CC-CFT640, isolated from vineyard.</title>
        <authorList>
            <person name="Lin S.-Y."/>
            <person name="Tsai C.-F."/>
            <person name="Young C.-C."/>
        </authorList>
    </citation>
    <scope>NUCLEOTIDE SEQUENCE [LARGE SCALE GENOMIC DNA]</scope>
    <source>
        <strain evidence="7 8">CC-CFT640</strain>
    </source>
</reference>
<accession>A0A5C8PIA1</accession>
<dbReference type="SUPFAM" id="SSF53335">
    <property type="entry name" value="S-adenosyl-L-methionine-dependent methyltransferases"/>
    <property type="match status" value="1"/>
</dbReference>
<evidence type="ECO:0000313" key="8">
    <source>
        <dbReference type="Proteomes" id="UP000321638"/>
    </source>
</evidence>
<keyword evidence="4 6" id="KW-0808">Transferase</keyword>
<feature type="binding site" evidence="6">
    <location>
        <position position="184"/>
    </location>
    <ligand>
        <name>S-adenosyl-L-methionine</name>
        <dbReference type="ChEBI" id="CHEBI:59789"/>
    </ligand>
</feature>
<evidence type="ECO:0000256" key="2">
    <source>
        <dbReference type="ARBA" id="ARBA00022490"/>
    </source>
</evidence>
<dbReference type="OrthoDB" id="9785995at2"/>
<dbReference type="EC" id="2.1.1.-" evidence="6"/>
<dbReference type="GO" id="GO:0032259">
    <property type="term" value="P:methylation"/>
    <property type="evidence" value="ECO:0007669"/>
    <property type="project" value="UniProtKB-KW"/>
</dbReference>
<comment type="similarity">
    <text evidence="1 6">Belongs to the methyltransferase superfamily. PrmA family.</text>
</comment>
<keyword evidence="7" id="KW-0687">Ribonucleoprotein</keyword>
<dbReference type="Proteomes" id="UP000321638">
    <property type="component" value="Unassembled WGS sequence"/>
</dbReference>
<comment type="caution">
    <text evidence="7">The sequence shown here is derived from an EMBL/GenBank/DDBJ whole genome shotgun (WGS) entry which is preliminary data.</text>
</comment>
<feature type="binding site" evidence="6">
    <location>
        <position position="162"/>
    </location>
    <ligand>
        <name>S-adenosyl-L-methionine</name>
        <dbReference type="ChEBI" id="CHEBI:59789"/>
    </ligand>
</feature>
<keyword evidence="7" id="KW-0689">Ribosomal protein</keyword>
<comment type="function">
    <text evidence="6">Methylates ribosomal protein L11.</text>
</comment>
<feature type="binding site" evidence="6">
    <location>
        <position position="140"/>
    </location>
    <ligand>
        <name>S-adenosyl-L-methionine</name>
        <dbReference type="ChEBI" id="CHEBI:59789"/>
    </ligand>
</feature>
<dbReference type="PANTHER" id="PTHR43648:SF1">
    <property type="entry name" value="ELECTRON TRANSFER FLAVOPROTEIN BETA SUBUNIT LYSINE METHYLTRANSFERASE"/>
    <property type="match status" value="1"/>
</dbReference>
<organism evidence="7 8">
    <name type="scientific">Vineibacter terrae</name>
    <dbReference type="NCBI Taxonomy" id="2586908"/>
    <lineage>
        <taxon>Bacteria</taxon>
        <taxon>Pseudomonadati</taxon>
        <taxon>Pseudomonadota</taxon>
        <taxon>Alphaproteobacteria</taxon>
        <taxon>Hyphomicrobiales</taxon>
        <taxon>Vineibacter</taxon>
    </lineage>
</organism>
<keyword evidence="5 6" id="KW-0949">S-adenosyl-L-methionine</keyword>
<dbReference type="GO" id="GO:0005737">
    <property type="term" value="C:cytoplasm"/>
    <property type="evidence" value="ECO:0007669"/>
    <property type="project" value="UniProtKB-SubCell"/>
</dbReference>
<dbReference type="CDD" id="cd02440">
    <property type="entry name" value="AdoMet_MTases"/>
    <property type="match status" value="1"/>
</dbReference>
<sequence>MTAWKVSAVVPASAVARFDAALSDILVDDTLVVSTVETSRDGPWRSEVFGAGDLDAALRERLADAIAAAAQAAGIAPPQHAVEMLPDTDWVAENQRSFQPFAVGPFWVHPSHEPGQPPTGAIPLRIDAGLAFGTGTHATTRGCLEAIAALDPARGRRAIDVGCGSGILAIAMAKLWRRPILGSDNDPEAVAVARENAGLNSAADLCTFHVADGLESPALAEASPFDLIVANILAQPLIDLAPAFARATAPGATLILAGLLAEQEDEVCAAYAPLGFPRIARVEHETGGAAWPTLTLRRGG</sequence>
<feature type="binding site" evidence="6">
    <location>
        <position position="231"/>
    </location>
    <ligand>
        <name>S-adenosyl-L-methionine</name>
        <dbReference type="ChEBI" id="CHEBI:59789"/>
    </ligand>
</feature>
<dbReference type="GO" id="GO:0016279">
    <property type="term" value="F:protein-lysine N-methyltransferase activity"/>
    <property type="evidence" value="ECO:0007669"/>
    <property type="project" value="RHEA"/>
</dbReference>
<gene>
    <name evidence="6" type="primary">prmA</name>
    <name evidence="7" type="ORF">FHP25_20350</name>
</gene>
<dbReference type="Gene3D" id="3.40.50.150">
    <property type="entry name" value="Vaccinia Virus protein VP39"/>
    <property type="match status" value="1"/>
</dbReference>
<name>A0A5C8PIA1_9HYPH</name>
<dbReference type="InterPro" id="IPR004498">
    <property type="entry name" value="Ribosomal_PrmA_MeTrfase"/>
</dbReference>
<dbReference type="InterPro" id="IPR050078">
    <property type="entry name" value="Ribosomal_L11_MeTrfase_PrmA"/>
</dbReference>
<keyword evidence="2 6" id="KW-0963">Cytoplasm</keyword>
<evidence type="ECO:0000313" key="7">
    <source>
        <dbReference type="EMBL" id="TXL73538.1"/>
    </source>
</evidence>
<evidence type="ECO:0000256" key="5">
    <source>
        <dbReference type="ARBA" id="ARBA00022691"/>
    </source>
</evidence>
<evidence type="ECO:0000256" key="1">
    <source>
        <dbReference type="ARBA" id="ARBA00009741"/>
    </source>
</evidence>
<proteinExistence type="inferred from homology"/>
<protein>
    <recommendedName>
        <fullName evidence="6">Ribosomal protein L11 methyltransferase</fullName>
        <shortName evidence="6">L11 Mtase</shortName>
        <ecNumber evidence="6">2.1.1.-</ecNumber>
    </recommendedName>
</protein>